<dbReference type="AlphaFoldDB" id="A0A3N2Q2W3"/>
<dbReference type="PANTHER" id="PTHR33928">
    <property type="entry name" value="POLYGALACTURONASE QRT3"/>
    <property type="match status" value="1"/>
</dbReference>
<evidence type="ECO:0000259" key="2">
    <source>
        <dbReference type="Pfam" id="PF12708"/>
    </source>
</evidence>
<dbReference type="STRING" id="1314773.A0A3N2Q2W3"/>
<dbReference type="InterPro" id="IPR011050">
    <property type="entry name" value="Pectin_lyase_fold/virulence"/>
</dbReference>
<dbReference type="RefSeq" id="XP_028468896.1">
    <property type="nucleotide sequence ID" value="XM_028606554.1"/>
</dbReference>
<evidence type="ECO:0000313" key="4">
    <source>
        <dbReference type="Proteomes" id="UP000272025"/>
    </source>
</evidence>
<dbReference type="Gene3D" id="2.160.20.10">
    <property type="entry name" value="Single-stranded right-handed beta-helix, Pectin lyase-like"/>
    <property type="match status" value="2"/>
</dbReference>
<dbReference type="EMBL" id="ML119052">
    <property type="protein sequence ID" value="ROT41090.1"/>
    <property type="molecule type" value="Genomic_DNA"/>
</dbReference>
<dbReference type="GeneID" id="39575032"/>
<keyword evidence="4" id="KW-1185">Reference proteome</keyword>
<name>A0A3N2Q2W3_SODAK</name>
<dbReference type="CDD" id="cd23668">
    <property type="entry name" value="GH55_beta13glucanase-like"/>
    <property type="match status" value="1"/>
</dbReference>
<dbReference type="Pfam" id="PF12708">
    <property type="entry name" value="Pect-lyase_RHGA_epim"/>
    <property type="match status" value="2"/>
</dbReference>
<dbReference type="OrthoDB" id="1046782at2759"/>
<dbReference type="InterPro" id="IPR012334">
    <property type="entry name" value="Pectin_lyas_fold"/>
</dbReference>
<sequence>MFVSVFLLVAVATAGEAFWMAEIAHQGISPYNPNPKYQIFRNVKDFGAVGDGVKDDTAAINRAISFDDRCAPGVCNQSTITPATVYFPPGTYLISNSIIDYYYTQLIGDPTDRPVIKAASTFDLDKSLGLIDANPYTDEGMLAYLPVNVFFRQIRNLVLDTTAIPPEGGALGIHWPSSQATSISNCEFRLSDDPESEHVGLLIDGGSGGLLNDLTFYGGMLGANFGNQQYTARNLKFYHAQVAVSYVWNWGWTYKSLYIENCTTGIRMGYATSITILDSAFRSVGTAIETRRLTTGTRPPAAGSLVMYNVVFDEVEEILTGPEGVLIPGQDVSFAHVGFVMGHVYDPFGPTDVTGSDPVLFPSPPRALLDGGKEGRGYYERSKPQYEREPVDAFVSARRFGAKGDGRADDTDALNKLFAFSATTSLIAFVDAGTYFVSDTVFIPPGARIVGEALASNILGGGDAFADSTRPRPVVRVGYPGDKGRVEWSDMILGTRGAAPGALVLEVNLDAGAWPHEPSGMWDVHVRVGGYPGTEQMLEQCPATPGKEMATAESVPAQCVVAWGSVHITRPASGLLMENCWVWIADHDLEDQEYAQISLYAGRGVLVDSERGRLWFSASASEHHVLYQYSFRGARDVYMGHIQTESPYFQPNPPAPVPFPLVEGYGDPDFGETCRGRERRDPHDPAVEANATLTVPCAMAWGLLVRDTRAFFVYGAGLYSFFNNYDTDCSREGYGAICQQRIFGVTASSNPAVVVYNLNVVGARAMVTRDEEDIAWFDDNRAGFTSLIAVYENGGGERSVPGG</sequence>
<dbReference type="InterPro" id="IPR039279">
    <property type="entry name" value="QRT3-like"/>
</dbReference>
<feature type="domain" description="Rhamnogalacturonase A/B/Epimerase-like pectate lyase" evidence="2">
    <location>
        <begin position="40"/>
        <end position="267"/>
    </location>
</feature>
<accession>A0A3N2Q2W3</accession>
<feature type="chain" id="PRO_5018158276" evidence="1">
    <location>
        <begin position="18"/>
        <end position="803"/>
    </location>
</feature>
<feature type="signal peptide" evidence="1">
    <location>
        <begin position="1"/>
        <end position="17"/>
    </location>
</feature>
<dbReference type="Proteomes" id="UP000272025">
    <property type="component" value="Unassembled WGS sequence"/>
</dbReference>
<reference evidence="3 4" key="1">
    <citation type="journal article" date="2018" name="Mol. Ecol.">
        <title>The obligate alkalophilic soda-lake fungus Sodiomyces alkalinus has shifted to a protein diet.</title>
        <authorList>
            <person name="Grum-Grzhimaylo A.A."/>
            <person name="Falkoski D.L."/>
            <person name="van den Heuvel J."/>
            <person name="Valero-Jimenez C.A."/>
            <person name="Min B."/>
            <person name="Choi I.G."/>
            <person name="Lipzen A."/>
            <person name="Daum C.G."/>
            <person name="Aanen D.K."/>
            <person name="Tsang A."/>
            <person name="Henrissat B."/>
            <person name="Bilanenko E.N."/>
            <person name="de Vries R.P."/>
            <person name="van Kan J.A.L."/>
            <person name="Grigoriev I.V."/>
            <person name="Debets A.J.M."/>
        </authorList>
    </citation>
    <scope>NUCLEOTIDE SEQUENCE [LARGE SCALE GENOMIC DNA]</scope>
    <source>
        <strain evidence="3 4">F11</strain>
    </source>
</reference>
<dbReference type="InterPro" id="IPR024535">
    <property type="entry name" value="RHGA/B-epi-like_pectate_lyase"/>
</dbReference>
<keyword evidence="1" id="KW-0732">Signal</keyword>
<dbReference type="GO" id="GO:0004650">
    <property type="term" value="F:polygalacturonase activity"/>
    <property type="evidence" value="ECO:0007669"/>
    <property type="project" value="InterPro"/>
</dbReference>
<evidence type="ECO:0000256" key="1">
    <source>
        <dbReference type="SAM" id="SignalP"/>
    </source>
</evidence>
<evidence type="ECO:0000313" key="3">
    <source>
        <dbReference type="EMBL" id="ROT41090.1"/>
    </source>
</evidence>
<protein>
    <submittedName>
        <fullName evidence="3">Glucan 1,3-beta-glucosidase</fullName>
    </submittedName>
</protein>
<organism evidence="3 4">
    <name type="scientific">Sodiomyces alkalinus (strain CBS 110278 / VKM F-3762 / F11)</name>
    <name type="common">Alkaliphilic filamentous fungus</name>
    <dbReference type="NCBI Taxonomy" id="1314773"/>
    <lineage>
        <taxon>Eukaryota</taxon>
        <taxon>Fungi</taxon>
        <taxon>Dikarya</taxon>
        <taxon>Ascomycota</taxon>
        <taxon>Pezizomycotina</taxon>
        <taxon>Sordariomycetes</taxon>
        <taxon>Hypocreomycetidae</taxon>
        <taxon>Glomerellales</taxon>
        <taxon>Plectosphaerellaceae</taxon>
        <taxon>Sodiomyces</taxon>
    </lineage>
</organism>
<dbReference type="PANTHER" id="PTHR33928:SF2">
    <property type="entry name" value="PECTATE LYASE SUPERFAMILY PROTEIN DOMAIN-CONTAINING PROTEIN-RELATED"/>
    <property type="match status" value="1"/>
</dbReference>
<feature type="domain" description="Rhamnogalacturonase A/B/Epimerase-like pectate lyase" evidence="2">
    <location>
        <begin position="394"/>
        <end position="465"/>
    </location>
</feature>
<proteinExistence type="predicted"/>
<dbReference type="SUPFAM" id="SSF51126">
    <property type="entry name" value="Pectin lyase-like"/>
    <property type="match status" value="2"/>
</dbReference>
<gene>
    <name evidence="3" type="ORF">SODALDRAFT_111850</name>
</gene>